<evidence type="ECO:0000256" key="4">
    <source>
        <dbReference type="ARBA" id="ARBA00022833"/>
    </source>
</evidence>
<dbReference type="GO" id="GO:0016805">
    <property type="term" value="F:dipeptidase activity"/>
    <property type="evidence" value="ECO:0007669"/>
    <property type="project" value="UniProtKB-KW"/>
</dbReference>
<evidence type="ECO:0000256" key="6">
    <source>
        <dbReference type="ARBA" id="ARBA00023049"/>
    </source>
</evidence>
<gene>
    <name evidence="8" type="ORF">METZ01_LOCUS306220</name>
</gene>
<accession>A0A382MX74</accession>
<dbReference type="GO" id="GO:0008237">
    <property type="term" value="F:metallopeptidase activity"/>
    <property type="evidence" value="ECO:0007669"/>
    <property type="project" value="UniProtKB-KW"/>
</dbReference>
<reference evidence="8" key="1">
    <citation type="submission" date="2018-05" db="EMBL/GenBank/DDBJ databases">
        <authorList>
            <person name="Lanie J.A."/>
            <person name="Ng W.-L."/>
            <person name="Kazmierczak K.M."/>
            <person name="Andrzejewski T.M."/>
            <person name="Davidsen T.M."/>
            <person name="Wayne K.J."/>
            <person name="Tettelin H."/>
            <person name="Glass J.I."/>
            <person name="Rusch D."/>
            <person name="Podicherti R."/>
            <person name="Tsui H.-C.T."/>
            <person name="Winkler M.E."/>
        </authorList>
    </citation>
    <scope>NUCLEOTIDE SEQUENCE</scope>
</reference>
<protein>
    <recommendedName>
        <fullName evidence="9">Peptidase M15B domain-containing protein</fullName>
    </recommendedName>
</protein>
<proteinExistence type="inferred from homology"/>
<keyword evidence="2" id="KW-0479">Metal-binding</keyword>
<evidence type="ECO:0008006" key="9">
    <source>
        <dbReference type="Google" id="ProtNLM"/>
    </source>
</evidence>
<dbReference type="InterPro" id="IPR009045">
    <property type="entry name" value="Zn_M74/Hedgehog-like"/>
</dbReference>
<dbReference type="InterPro" id="IPR000755">
    <property type="entry name" value="A_A_dipeptidase"/>
</dbReference>
<dbReference type="PANTHER" id="PTHR43126:SF1">
    <property type="entry name" value="D-ALANYL-D-ALANINE DIPEPTIDASE"/>
    <property type="match status" value="1"/>
</dbReference>
<keyword evidence="3" id="KW-0378">Hydrolase</keyword>
<evidence type="ECO:0000256" key="1">
    <source>
        <dbReference type="ARBA" id="ARBA00022670"/>
    </source>
</evidence>
<dbReference type="CDD" id="cd14817">
    <property type="entry name" value="D-Ala-D-Ala_dipeptidase_VanX"/>
    <property type="match status" value="1"/>
</dbReference>
<evidence type="ECO:0000313" key="8">
    <source>
        <dbReference type="EMBL" id="SVC53366.1"/>
    </source>
</evidence>
<dbReference type="Pfam" id="PF01427">
    <property type="entry name" value="Peptidase_M15"/>
    <property type="match status" value="1"/>
</dbReference>
<keyword evidence="6" id="KW-0482">Metalloprotease</keyword>
<keyword evidence="5" id="KW-0224">Dipeptidase</keyword>
<name>A0A382MX74_9ZZZZ</name>
<organism evidence="8">
    <name type="scientific">marine metagenome</name>
    <dbReference type="NCBI Taxonomy" id="408172"/>
    <lineage>
        <taxon>unclassified sequences</taxon>
        <taxon>metagenomes</taxon>
        <taxon>ecological metagenomes</taxon>
    </lineage>
</organism>
<dbReference type="HAMAP" id="MF_01924">
    <property type="entry name" value="A_A_dipeptidase"/>
    <property type="match status" value="1"/>
</dbReference>
<keyword evidence="4" id="KW-0862">Zinc</keyword>
<keyword evidence="1" id="KW-0645">Protease</keyword>
<dbReference type="SUPFAM" id="SSF55166">
    <property type="entry name" value="Hedgehog/DD-peptidase"/>
    <property type="match status" value="1"/>
</dbReference>
<dbReference type="GO" id="GO:0071555">
    <property type="term" value="P:cell wall organization"/>
    <property type="evidence" value="ECO:0007669"/>
    <property type="project" value="UniProtKB-KW"/>
</dbReference>
<evidence type="ECO:0000256" key="7">
    <source>
        <dbReference type="ARBA" id="ARBA00023316"/>
    </source>
</evidence>
<dbReference type="PROSITE" id="PS51257">
    <property type="entry name" value="PROKAR_LIPOPROTEIN"/>
    <property type="match status" value="1"/>
</dbReference>
<keyword evidence="7" id="KW-0961">Cell wall biogenesis/degradation</keyword>
<dbReference type="Gene3D" id="3.30.1380.10">
    <property type="match status" value="1"/>
</dbReference>
<evidence type="ECO:0000256" key="2">
    <source>
        <dbReference type="ARBA" id="ARBA00022723"/>
    </source>
</evidence>
<sequence length="229" mass="26310">MKHSFLALPVLITLLACQDSMNVYKKPDSIIDVEQLIPDAVFDLRYASSNNFTGKQVSGYEAAKCLLDQEAAYALQKVQYNAKVKGLSLIIFDCYRPQRAVNDFLKWLDQPEQLQVKDQYHPHLSKPELLGPYIAEKSEHSKGITLDVSLAKQNVNGAYQEMEMGSSFDLFDPISNTDDLSISLSHRKNRYLLKELMEGDGFIAYDMEWWHFTYSRSGESELYYDFVIH</sequence>
<dbReference type="EMBL" id="UINC01096464">
    <property type="protein sequence ID" value="SVC53366.1"/>
    <property type="molecule type" value="Genomic_DNA"/>
</dbReference>
<dbReference type="AlphaFoldDB" id="A0A382MX74"/>
<dbReference type="GO" id="GO:0046872">
    <property type="term" value="F:metal ion binding"/>
    <property type="evidence" value="ECO:0007669"/>
    <property type="project" value="UniProtKB-KW"/>
</dbReference>
<evidence type="ECO:0000256" key="5">
    <source>
        <dbReference type="ARBA" id="ARBA00022997"/>
    </source>
</evidence>
<dbReference type="PIRSF" id="PIRSF026671">
    <property type="entry name" value="AA_dipeptidase"/>
    <property type="match status" value="1"/>
</dbReference>
<dbReference type="GO" id="GO:0006508">
    <property type="term" value="P:proteolysis"/>
    <property type="evidence" value="ECO:0007669"/>
    <property type="project" value="UniProtKB-KW"/>
</dbReference>
<dbReference type="PANTHER" id="PTHR43126">
    <property type="entry name" value="D-ALANYL-D-ALANINE DIPEPTIDASE"/>
    <property type="match status" value="1"/>
</dbReference>
<evidence type="ECO:0000256" key="3">
    <source>
        <dbReference type="ARBA" id="ARBA00022801"/>
    </source>
</evidence>